<proteinExistence type="predicted"/>
<keyword evidence="2" id="KW-1185">Reference proteome</keyword>
<comment type="caution">
    <text evidence="1">The sequence shown here is derived from an EMBL/GenBank/DDBJ whole genome shotgun (WGS) entry which is preliminary data.</text>
</comment>
<reference evidence="1 2" key="1">
    <citation type="submission" date="2020-08" db="EMBL/GenBank/DDBJ databases">
        <title>Genomic Encyclopedia of Type Strains, Phase IV (KMG-IV): sequencing the most valuable type-strain genomes for metagenomic binning, comparative biology and taxonomic classification.</title>
        <authorList>
            <person name="Goeker M."/>
        </authorList>
    </citation>
    <scope>NUCLEOTIDE SEQUENCE [LARGE SCALE GENOMIC DNA]</scope>
    <source>
        <strain evidence="1 2">DSM 22336</strain>
    </source>
</reference>
<dbReference type="EMBL" id="JACIIU010000007">
    <property type="protein sequence ID" value="MBB6261354.1"/>
    <property type="molecule type" value="Genomic_DNA"/>
</dbReference>
<dbReference type="AlphaFoldDB" id="A0A841M715"/>
<organism evidence="1 2">
    <name type="scientific">Paenochrobactrum gallinarii</name>
    <dbReference type="NCBI Taxonomy" id="643673"/>
    <lineage>
        <taxon>Bacteria</taxon>
        <taxon>Pseudomonadati</taxon>
        <taxon>Pseudomonadota</taxon>
        <taxon>Alphaproteobacteria</taxon>
        <taxon>Hyphomicrobiales</taxon>
        <taxon>Brucellaceae</taxon>
        <taxon>Paenochrobactrum</taxon>
    </lineage>
</organism>
<protein>
    <submittedName>
        <fullName evidence="1">Uncharacterized protein</fullName>
    </submittedName>
</protein>
<sequence>MALKKELNGGFQHGMHAAYLHRRGFAVIARADRRGITDEIS</sequence>
<name>A0A841M715_9HYPH</name>
<dbReference type="Proteomes" id="UP000555393">
    <property type="component" value="Unassembled WGS sequence"/>
</dbReference>
<evidence type="ECO:0000313" key="1">
    <source>
        <dbReference type="EMBL" id="MBB6261354.1"/>
    </source>
</evidence>
<accession>A0A841M715</accession>
<dbReference type="RefSeq" id="WP_281383596.1">
    <property type="nucleotide sequence ID" value="NZ_JACIIU010000007.1"/>
</dbReference>
<evidence type="ECO:0000313" key="2">
    <source>
        <dbReference type="Proteomes" id="UP000555393"/>
    </source>
</evidence>
<gene>
    <name evidence="1" type="ORF">FHS77_001905</name>
</gene>